<dbReference type="Proteomes" id="UP000503011">
    <property type="component" value="Chromosome"/>
</dbReference>
<dbReference type="RefSeq" id="WP_173159428.1">
    <property type="nucleotide sequence ID" value="NZ_AP022871.1"/>
</dbReference>
<dbReference type="KEGG" id="psuu:Psuf_054320"/>
<evidence type="ECO:0000313" key="1">
    <source>
        <dbReference type="EMBL" id="BCB88119.1"/>
    </source>
</evidence>
<protein>
    <recommendedName>
        <fullName evidence="3">Tc1-like transposase DDE domain-containing protein</fullName>
    </recommendedName>
</protein>
<keyword evidence="2" id="KW-1185">Reference proteome</keyword>
<organism evidence="1 2">
    <name type="scientific">Phytohabitans suffuscus</name>
    <dbReference type="NCBI Taxonomy" id="624315"/>
    <lineage>
        <taxon>Bacteria</taxon>
        <taxon>Bacillati</taxon>
        <taxon>Actinomycetota</taxon>
        <taxon>Actinomycetes</taxon>
        <taxon>Micromonosporales</taxon>
        <taxon>Micromonosporaceae</taxon>
    </lineage>
</organism>
<evidence type="ECO:0000313" key="2">
    <source>
        <dbReference type="Proteomes" id="UP000503011"/>
    </source>
</evidence>
<name>A0A6F8YPZ8_9ACTN</name>
<reference evidence="1 2" key="2">
    <citation type="submission" date="2020-03" db="EMBL/GenBank/DDBJ databases">
        <authorList>
            <person name="Ichikawa N."/>
            <person name="Kimura A."/>
            <person name="Kitahashi Y."/>
            <person name="Uohara A."/>
        </authorList>
    </citation>
    <scope>NUCLEOTIDE SEQUENCE [LARGE SCALE GENOMIC DNA]</scope>
    <source>
        <strain evidence="1 2">NBRC 105367</strain>
    </source>
</reference>
<gene>
    <name evidence="1" type="ORF">Psuf_054320</name>
</gene>
<evidence type="ECO:0008006" key="3">
    <source>
        <dbReference type="Google" id="ProtNLM"/>
    </source>
</evidence>
<reference evidence="1 2" key="1">
    <citation type="submission" date="2020-03" db="EMBL/GenBank/DDBJ databases">
        <title>Whole genome shotgun sequence of Phytohabitans suffuscus NBRC 105367.</title>
        <authorList>
            <person name="Komaki H."/>
            <person name="Tamura T."/>
        </authorList>
    </citation>
    <scope>NUCLEOTIDE SEQUENCE [LARGE SCALE GENOMIC DNA]</scope>
    <source>
        <strain evidence="1 2">NBRC 105367</strain>
    </source>
</reference>
<proteinExistence type="predicted"/>
<sequence>MVQLPAHGPELNATESLWPTMKAGLGNLAVGGEDHLAAIVRNRLERIQYDPT</sequence>
<dbReference type="AlphaFoldDB" id="A0A6F8YPZ8"/>
<accession>A0A6F8YPZ8</accession>
<dbReference type="EMBL" id="AP022871">
    <property type="protein sequence ID" value="BCB88119.1"/>
    <property type="molecule type" value="Genomic_DNA"/>
</dbReference>